<evidence type="ECO:0000256" key="5">
    <source>
        <dbReference type="ARBA" id="ARBA00022989"/>
    </source>
</evidence>
<evidence type="ECO:0000313" key="11">
    <source>
        <dbReference type="EMBL" id="APB34668.1"/>
    </source>
</evidence>
<dbReference type="PANTHER" id="PTHR37461">
    <property type="entry name" value="ANTI-SIGMA-K FACTOR RSKA"/>
    <property type="match status" value="1"/>
</dbReference>
<name>A0A1J0AFF2_9CYAN</name>
<comment type="subcellular location">
    <subcellularLocation>
        <location evidence="2">Cell membrane</location>
    </subcellularLocation>
    <subcellularLocation>
        <location evidence="1">Membrane</location>
        <topology evidence="1">Single-pass membrane protein</topology>
    </subcellularLocation>
</comment>
<evidence type="ECO:0000256" key="7">
    <source>
        <dbReference type="ARBA" id="ARBA00029829"/>
    </source>
</evidence>
<keyword evidence="4 9" id="KW-0812">Transmembrane</keyword>
<dbReference type="RefSeq" id="WP_071455074.1">
    <property type="nucleotide sequence ID" value="NZ_CP017675.1"/>
</dbReference>
<protein>
    <recommendedName>
        <fullName evidence="8">Regulator of SigK</fullName>
    </recommendedName>
    <alternativeName>
        <fullName evidence="7">Sigma-K anti-sigma factor RskA</fullName>
    </alternativeName>
</protein>
<dbReference type="KEGG" id="glt:GlitD10_2334"/>
<reference evidence="11 12" key="1">
    <citation type="submission" date="2016-10" db="EMBL/GenBank/DDBJ databases">
        <title>Description of Gloeomargarita lithophora gen. nov., sp. nov., a thylakoid-bearing basal-branching cyanobacterium with intracellular carbonates, and proposal for Gloeomargaritales ord. nov.</title>
        <authorList>
            <person name="Moreira D."/>
            <person name="Tavera R."/>
            <person name="Benzerara K."/>
            <person name="Skouri-Panet F."/>
            <person name="Couradeau E."/>
            <person name="Gerard E."/>
            <person name="Loussert C."/>
            <person name="Novelo E."/>
            <person name="Zivanovic Y."/>
            <person name="Lopez-Garcia P."/>
        </authorList>
    </citation>
    <scope>NUCLEOTIDE SEQUENCE [LARGE SCALE GENOMIC DNA]</scope>
    <source>
        <strain evidence="11 12">D10</strain>
    </source>
</reference>
<keyword evidence="6 9" id="KW-0472">Membrane</keyword>
<keyword evidence="5 9" id="KW-1133">Transmembrane helix</keyword>
<dbReference type="AlphaFoldDB" id="A0A1J0AFF2"/>
<dbReference type="Proteomes" id="UP000180235">
    <property type="component" value="Chromosome"/>
</dbReference>
<evidence type="ECO:0000256" key="3">
    <source>
        <dbReference type="ARBA" id="ARBA00022475"/>
    </source>
</evidence>
<evidence type="ECO:0000256" key="2">
    <source>
        <dbReference type="ARBA" id="ARBA00004236"/>
    </source>
</evidence>
<keyword evidence="3" id="KW-1003">Cell membrane</keyword>
<evidence type="ECO:0000313" key="12">
    <source>
        <dbReference type="Proteomes" id="UP000180235"/>
    </source>
</evidence>
<keyword evidence="12" id="KW-1185">Reference proteome</keyword>
<proteinExistence type="predicted"/>
<dbReference type="GO" id="GO:0016989">
    <property type="term" value="F:sigma factor antagonist activity"/>
    <property type="evidence" value="ECO:0007669"/>
    <property type="project" value="TreeGrafter"/>
</dbReference>
<dbReference type="Pfam" id="PF10099">
    <property type="entry name" value="RskA_C"/>
    <property type="match status" value="1"/>
</dbReference>
<evidence type="ECO:0000259" key="10">
    <source>
        <dbReference type="Pfam" id="PF10099"/>
    </source>
</evidence>
<evidence type="ECO:0000256" key="6">
    <source>
        <dbReference type="ARBA" id="ARBA00023136"/>
    </source>
</evidence>
<dbReference type="EMBL" id="CP017675">
    <property type="protein sequence ID" value="APB34668.1"/>
    <property type="molecule type" value="Genomic_DNA"/>
</dbReference>
<gene>
    <name evidence="11" type="ORF">GlitD10_2334</name>
</gene>
<accession>A0A1J0AFF2</accession>
<dbReference type="PANTHER" id="PTHR37461:SF1">
    <property type="entry name" value="ANTI-SIGMA-K FACTOR RSKA"/>
    <property type="match status" value="1"/>
</dbReference>
<evidence type="ECO:0000256" key="9">
    <source>
        <dbReference type="SAM" id="Phobius"/>
    </source>
</evidence>
<dbReference type="InterPro" id="IPR041916">
    <property type="entry name" value="Anti_sigma_zinc_sf"/>
</dbReference>
<dbReference type="STRING" id="1188229.GlitD10_2334"/>
<dbReference type="GO" id="GO:0006417">
    <property type="term" value="P:regulation of translation"/>
    <property type="evidence" value="ECO:0007669"/>
    <property type="project" value="TreeGrafter"/>
</dbReference>
<dbReference type="InterPro" id="IPR051474">
    <property type="entry name" value="Anti-sigma-K/W_factor"/>
</dbReference>
<organism evidence="11 12">
    <name type="scientific">Gloeomargarita lithophora Alchichica-D10</name>
    <dbReference type="NCBI Taxonomy" id="1188229"/>
    <lineage>
        <taxon>Bacteria</taxon>
        <taxon>Bacillati</taxon>
        <taxon>Cyanobacteriota</taxon>
        <taxon>Cyanophyceae</taxon>
        <taxon>Gloeomargaritales</taxon>
        <taxon>Gloeomargaritaceae</taxon>
        <taxon>Gloeomargarita</taxon>
    </lineage>
</organism>
<dbReference type="OrthoDB" id="421181at2"/>
<dbReference type="GO" id="GO:0005886">
    <property type="term" value="C:plasma membrane"/>
    <property type="evidence" value="ECO:0007669"/>
    <property type="project" value="UniProtKB-SubCell"/>
</dbReference>
<dbReference type="InterPro" id="IPR018764">
    <property type="entry name" value="RskA_C"/>
</dbReference>
<evidence type="ECO:0000256" key="4">
    <source>
        <dbReference type="ARBA" id="ARBA00022692"/>
    </source>
</evidence>
<feature type="domain" description="Anti-sigma K factor RskA C-terminal" evidence="10">
    <location>
        <begin position="83"/>
        <end position="229"/>
    </location>
</feature>
<dbReference type="Gene3D" id="1.10.10.1320">
    <property type="entry name" value="Anti-sigma factor, zinc-finger domain"/>
    <property type="match status" value="1"/>
</dbReference>
<sequence length="237" mass="25647">MNDPTEELLAGIVLEDLSAQEWQEWETQIATNPALAQEAWAQELAELNTAWHTLAYGCEPAAPPPGLKQKILATAPARPRSWLWGVAAAGVLSTCGLGAWGWLNGQQLRLAQQQLQVQREVVAALQNQDTQMATLTGTNTAKGATARVLTGQGEVMVVFNQKLPTPPKDQVYVLWAITKDGQKLACGKFTPNESGVIRWVNPQFMPNDPNVKTLAITQEPKMTDAPTGPLVMDGSAI</sequence>
<feature type="transmembrane region" description="Helical" evidence="9">
    <location>
        <begin position="82"/>
        <end position="103"/>
    </location>
</feature>
<evidence type="ECO:0000256" key="1">
    <source>
        <dbReference type="ARBA" id="ARBA00004167"/>
    </source>
</evidence>
<evidence type="ECO:0000256" key="8">
    <source>
        <dbReference type="ARBA" id="ARBA00030803"/>
    </source>
</evidence>